<reference evidence="2 3" key="1">
    <citation type="submission" date="2024-03" db="EMBL/GenBank/DDBJ databases">
        <title>Bacilli Hybrid Assemblies.</title>
        <authorList>
            <person name="Kovac J."/>
        </authorList>
    </citation>
    <scope>NUCLEOTIDE SEQUENCE [LARGE SCALE GENOMIC DNA]</scope>
    <source>
        <strain evidence="2 3">FSL R7-0666</strain>
    </source>
</reference>
<accession>A0ABU9VGK3</accession>
<evidence type="ECO:0000313" key="3">
    <source>
        <dbReference type="Proteomes" id="UP001418796"/>
    </source>
</evidence>
<evidence type="ECO:0000313" key="2">
    <source>
        <dbReference type="EMBL" id="MEN0643040.1"/>
    </source>
</evidence>
<dbReference type="InterPro" id="IPR029033">
    <property type="entry name" value="His_PPase_superfam"/>
</dbReference>
<dbReference type="Pfam" id="PF00300">
    <property type="entry name" value="His_Phos_1"/>
    <property type="match status" value="1"/>
</dbReference>
<dbReference type="Gene3D" id="3.40.50.1240">
    <property type="entry name" value="Phosphoglycerate mutase-like"/>
    <property type="match status" value="1"/>
</dbReference>
<organism evidence="2 3">
    <name type="scientific">Alkalicoccobacillus gibsonii</name>
    <dbReference type="NCBI Taxonomy" id="79881"/>
    <lineage>
        <taxon>Bacteria</taxon>
        <taxon>Bacillati</taxon>
        <taxon>Bacillota</taxon>
        <taxon>Bacilli</taxon>
        <taxon>Bacillales</taxon>
        <taxon>Bacillaceae</taxon>
        <taxon>Alkalicoccobacillus</taxon>
    </lineage>
</organism>
<dbReference type="InterPro" id="IPR051695">
    <property type="entry name" value="Phosphoglycerate_Mutase"/>
</dbReference>
<protein>
    <submittedName>
        <fullName evidence="2">Histidine phosphatase family protein</fullName>
        <ecNumber evidence="2">3.1.3.-</ecNumber>
    </submittedName>
</protein>
<dbReference type="GO" id="GO:0016787">
    <property type="term" value="F:hydrolase activity"/>
    <property type="evidence" value="ECO:0007669"/>
    <property type="project" value="UniProtKB-KW"/>
</dbReference>
<dbReference type="PANTHER" id="PTHR46517:SF1">
    <property type="entry name" value="FRUCTOSE-2,6-BISPHOSPHATASE TIGAR"/>
    <property type="match status" value="1"/>
</dbReference>
<dbReference type="InterPro" id="IPR013078">
    <property type="entry name" value="His_Pase_superF_clade-1"/>
</dbReference>
<dbReference type="SUPFAM" id="SSF53254">
    <property type="entry name" value="Phosphoglycerate mutase-like"/>
    <property type="match status" value="1"/>
</dbReference>
<proteinExistence type="predicted"/>
<keyword evidence="3" id="KW-1185">Reference proteome</keyword>
<comment type="caution">
    <text evidence="2">The sequence shown here is derived from an EMBL/GenBank/DDBJ whole genome shotgun (WGS) entry which is preliminary data.</text>
</comment>
<gene>
    <name evidence="2" type="ORF">MKY91_07765</name>
</gene>
<dbReference type="EC" id="3.1.3.-" evidence="2"/>
<keyword evidence="1 2" id="KW-0378">Hydrolase</keyword>
<dbReference type="EMBL" id="JBCITK010000001">
    <property type="protein sequence ID" value="MEN0643040.1"/>
    <property type="molecule type" value="Genomic_DNA"/>
</dbReference>
<name>A0ABU9VGK3_9BACI</name>
<evidence type="ECO:0000256" key="1">
    <source>
        <dbReference type="ARBA" id="ARBA00022801"/>
    </source>
</evidence>
<dbReference type="Proteomes" id="UP001418796">
    <property type="component" value="Unassembled WGS sequence"/>
</dbReference>
<dbReference type="SMART" id="SM00855">
    <property type="entry name" value="PGAM"/>
    <property type="match status" value="1"/>
</dbReference>
<dbReference type="PROSITE" id="PS00175">
    <property type="entry name" value="PG_MUTASE"/>
    <property type="match status" value="1"/>
</dbReference>
<dbReference type="InterPro" id="IPR001345">
    <property type="entry name" value="PG/BPGM_mutase_AS"/>
</dbReference>
<sequence length="232" mass="26078">MTHTEKDIKLHLIRHGQTIFNFQDKVQGWSDTPLTETGRTVAARLGRGLKDRSIDAIYSSDSGRAIETATLIRENSEKNDIELKTVKGLREMYFGNYEGGPNPVLWNEVRDKLSNGQAADKEEMYTTAGIDEICQAVSQLDSEAEEWEVYTKRLLDSLNVIVEDAAKNGHENIYIVSHGLSIRVILHILNYKQGHLKIENTSISELIYRAGAFHTFGSVNNTDLLVETIVAE</sequence>
<dbReference type="CDD" id="cd07067">
    <property type="entry name" value="HP_PGM_like"/>
    <property type="match status" value="1"/>
</dbReference>
<dbReference type="PANTHER" id="PTHR46517">
    <property type="entry name" value="FRUCTOSE-2,6-BISPHOSPHATASE TIGAR"/>
    <property type="match status" value="1"/>
</dbReference>
<dbReference type="RefSeq" id="WP_343130053.1">
    <property type="nucleotide sequence ID" value="NZ_JBCITK010000001.1"/>
</dbReference>